<evidence type="ECO:0000256" key="11">
    <source>
        <dbReference type="ARBA" id="ARBA00023136"/>
    </source>
</evidence>
<feature type="domain" description="MotA/TolQ/ExbB proton channel" evidence="13">
    <location>
        <begin position="101"/>
        <end position="217"/>
    </location>
</feature>
<dbReference type="InterPro" id="IPR002898">
    <property type="entry name" value="MotA_ExbB_proton_chnl"/>
</dbReference>
<dbReference type="Proteomes" id="UP001157160">
    <property type="component" value="Unassembled WGS sequence"/>
</dbReference>
<evidence type="ECO:0000259" key="13">
    <source>
        <dbReference type="Pfam" id="PF01618"/>
    </source>
</evidence>
<keyword evidence="16" id="KW-1185">Reference proteome</keyword>
<dbReference type="Pfam" id="PF01618">
    <property type="entry name" value="MotA_ExbB"/>
    <property type="match status" value="1"/>
</dbReference>
<keyword evidence="4" id="KW-1003">Cell membrane</keyword>
<gene>
    <name evidence="15" type="ORF">GCM10025874_10870</name>
</gene>
<comment type="similarity">
    <text evidence="2">Belongs to the MotA family.</text>
</comment>
<dbReference type="EMBL" id="BSUL01000001">
    <property type="protein sequence ID" value="GMA27834.1"/>
    <property type="molecule type" value="Genomic_DNA"/>
</dbReference>
<dbReference type="InterPro" id="IPR046786">
    <property type="entry name" value="MotA_N"/>
</dbReference>
<dbReference type="Pfam" id="PF20560">
    <property type="entry name" value="MotA_N"/>
    <property type="match status" value="1"/>
</dbReference>
<protein>
    <submittedName>
        <fullName evidence="15">Motility protein A</fullName>
    </submittedName>
</protein>
<evidence type="ECO:0000256" key="6">
    <source>
        <dbReference type="ARBA" id="ARBA00022692"/>
    </source>
</evidence>
<keyword evidence="5" id="KW-0145">Chemotaxis</keyword>
<dbReference type="GO" id="GO:0006935">
    <property type="term" value="P:chemotaxis"/>
    <property type="evidence" value="ECO:0007669"/>
    <property type="project" value="UniProtKB-KW"/>
</dbReference>
<evidence type="ECO:0000256" key="2">
    <source>
        <dbReference type="ARBA" id="ARBA00008038"/>
    </source>
</evidence>
<dbReference type="PANTHER" id="PTHR30433">
    <property type="entry name" value="CHEMOTAXIS PROTEIN MOTA"/>
    <property type="match status" value="1"/>
</dbReference>
<dbReference type="AlphaFoldDB" id="A0AA37UC62"/>
<keyword evidence="8" id="KW-0375">Hydrogen ion transport</keyword>
<keyword evidence="6 12" id="KW-0812">Transmembrane</keyword>
<keyword evidence="10" id="KW-0406">Ion transport</keyword>
<feature type="transmembrane region" description="Helical" evidence="12">
    <location>
        <begin position="149"/>
        <end position="169"/>
    </location>
</feature>
<evidence type="ECO:0000256" key="5">
    <source>
        <dbReference type="ARBA" id="ARBA00022500"/>
    </source>
</evidence>
<evidence type="ECO:0000256" key="10">
    <source>
        <dbReference type="ARBA" id="ARBA00023065"/>
    </source>
</evidence>
<feature type="transmembrane region" description="Helical" evidence="12">
    <location>
        <begin position="181"/>
        <end position="200"/>
    </location>
</feature>
<dbReference type="RefSeq" id="WP_284230757.1">
    <property type="nucleotide sequence ID" value="NZ_BSUL01000001.1"/>
</dbReference>
<sequence length="258" mass="27285">MSPSTIIGMLLALGALYAMITLEGAHVGALFLPAPMILVFGATIAVTIASGTVGDAKRALFAVPKAFVGKVNPPAATIEAIVGYAERARRDGLLALEQEAAEVDDPLIRDALQNIADGTDAEELRIILEDTVDSTVQEQKKSGKFFMSMAGYAPTIGIVGTVVSLTHVLENLDKPDELGHMIAAAFVATLWGLLSANFFWAPIGSKLGRLAELEEQRLGLVIEGMLAVQAGSQPRVLGERLRAMIPPSSQPKQQKEAA</sequence>
<evidence type="ECO:0000313" key="16">
    <source>
        <dbReference type="Proteomes" id="UP001157160"/>
    </source>
</evidence>
<evidence type="ECO:0000256" key="3">
    <source>
        <dbReference type="ARBA" id="ARBA00022448"/>
    </source>
</evidence>
<keyword evidence="3" id="KW-0813">Transport</keyword>
<feature type="transmembrane region" description="Helical" evidence="12">
    <location>
        <begin position="28"/>
        <end position="49"/>
    </location>
</feature>
<accession>A0AA37UC62</accession>
<evidence type="ECO:0000313" key="15">
    <source>
        <dbReference type="EMBL" id="GMA27834.1"/>
    </source>
</evidence>
<organism evidence="15 16">
    <name type="scientific">Arenivirga flava</name>
    <dbReference type="NCBI Taxonomy" id="1930060"/>
    <lineage>
        <taxon>Bacteria</taxon>
        <taxon>Bacillati</taxon>
        <taxon>Actinomycetota</taxon>
        <taxon>Actinomycetes</taxon>
        <taxon>Micrococcales</taxon>
        <taxon>Microbacteriaceae</taxon>
        <taxon>Arenivirga</taxon>
    </lineage>
</organism>
<evidence type="ECO:0000256" key="7">
    <source>
        <dbReference type="ARBA" id="ARBA00022779"/>
    </source>
</evidence>
<evidence type="ECO:0000256" key="9">
    <source>
        <dbReference type="ARBA" id="ARBA00022989"/>
    </source>
</evidence>
<evidence type="ECO:0000259" key="14">
    <source>
        <dbReference type="Pfam" id="PF20560"/>
    </source>
</evidence>
<feature type="domain" description="Motility protein A N-terminal" evidence="14">
    <location>
        <begin position="6"/>
        <end position="81"/>
    </location>
</feature>
<evidence type="ECO:0000256" key="8">
    <source>
        <dbReference type="ARBA" id="ARBA00022781"/>
    </source>
</evidence>
<dbReference type="PROSITE" id="PS01307">
    <property type="entry name" value="MOTA"/>
    <property type="match status" value="1"/>
</dbReference>
<comment type="caution">
    <text evidence="15">The sequence shown here is derived from an EMBL/GenBank/DDBJ whole genome shotgun (WGS) entry which is preliminary data.</text>
</comment>
<keyword evidence="11 12" id="KW-0472">Membrane</keyword>
<keyword evidence="9 12" id="KW-1133">Transmembrane helix</keyword>
<dbReference type="InterPro" id="IPR000540">
    <property type="entry name" value="Flag_MotA_CS"/>
</dbReference>
<dbReference type="InterPro" id="IPR047055">
    <property type="entry name" value="MotA-like"/>
</dbReference>
<dbReference type="GO" id="GO:0005886">
    <property type="term" value="C:plasma membrane"/>
    <property type="evidence" value="ECO:0007669"/>
    <property type="project" value="UniProtKB-SubCell"/>
</dbReference>
<proteinExistence type="inferred from homology"/>
<evidence type="ECO:0000256" key="1">
    <source>
        <dbReference type="ARBA" id="ARBA00004651"/>
    </source>
</evidence>
<dbReference type="GO" id="GO:0071978">
    <property type="term" value="P:bacterial-type flagellum-dependent swarming motility"/>
    <property type="evidence" value="ECO:0007669"/>
    <property type="project" value="InterPro"/>
</dbReference>
<comment type="subcellular location">
    <subcellularLocation>
        <location evidence="1">Cell membrane</location>
        <topology evidence="1">Multi-pass membrane protein</topology>
    </subcellularLocation>
</comment>
<keyword evidence="7" id="KW-0283">Flagellar rotation</keyword>
<reference evidence="15 16" key="1">
    <citation type="journal article" date="2014" name="Int. J. Syst. Evol. Microbiol.">
        <title>Complete genome sequence of Corynebacterium casei LMG S-19264T (=DSM 44701T), isolated from a smear-ripened cheese.</title>
        <authorList>
            <consortium name="US DOE Joint Genome Institute (JGI-PGF)"/>
            <person name="Walter F."/>
            <person name="Albersmeier A."/>
            <person name="Kalinowski J."/>
            <person name="Ruckert C."/>
        </authorList>
    </citation>
    <scope>NUCLEOTIDE SEQUENCE [LARGE SCALE GENOMIC DNA]</scope>
    <source>
        <strain evidence="15 16">NBRC 112289</strain>
    </source>
</reference>
<evidence type="ECO:0000256" key="4">
    <source>
        <dbReference type="ARBA" id="ARBA00022475"/>
    </source>
</evidence>
<dbReference type="GO" id="GO:1902600">
    <property type="term" value="P:proton transmembrane transport"/>
    <property type="evidence" value="ECO:0007669"/>
    <property type="project" value="UniProtKB-KW"/>
</dbReference>
<name>A0AA37UC62_9MICO</name>
<evidence type="ECO:0000256" key="12">
    <source>
        <dbReference type="SAM" id="Phobius"/>
    </source>
</evidence>